<feature type="transmembrane region" description="Helical" evidence="4">
    <location>
        <begin position="305"/>
        <end position="323"/>
    </location>
</feature>
<feature type="transmembrane region" description="Helical" evidence="4">
    <location>
        <begin position="253"/>
        <end position="273"/>
    </location>
</feature>
<feature type="domain" description="Major facilitator superfamily (MFS) profile" evidence="5">
    <location>
        <begin position="215"/>
        <end position="398"/>
    </location>
</feature>
<comment type="caution">
    <text evidence="6">The sequence shown here is derived from an EMBL/GenBank/DDBJ whole genome shotgun (WGS) entry which is preliminary data.</text>
</comment>
<evidence type="ECO:0000259" key="5">
    <source>
        <dbReference type="PROSITE" id="PS50850"/>
    </source>
</evidence>
<keyword evidence="7" id="KW-1185">Reference proteome</keyword>
<evidence type="ECO:0000256" key="1">
    <source>
        <dbReference type="ARBA" id="ARBA00022692"/>
    </source>
</evidence>
<evidence type="ECO:0000256" key="2">
    <source>
        <dbReference type="ARBA" id="ARBA00022989"/>
    </source>
</evidence>
<feature type="transmembrane region" description="Helical" evidence="4">
    <location>
        <begin position="52"/>
        <end position="71"/>
    </location>
</feature>
<accession>A0A6L7G4C5</accession>
<dbReference type="Proteomes" id="UP000477911">
    <property type="component" value="Unassembled WGS sequence"/>
</dbReference>
<sequence>MEMQRRETGGLAIVVAAAACLAIAMGIGRFSYTSILPLMISEKALDLGFGGTLASVNYAGYLVGALGCMWIPNHHSSARLVRWGLVLTVLATAAMVIADWRLWLGLRFVSGVVSAVALVHAARWCMGALSRRGQGAFGSAMFMGVGLGIAVSGLVATGMIAAHWNWRAAWSGFAVVGLALTALVWRIVDPKAEVTAAPRPKGSVPSAAAPVAGLQLPVFILAYGIAGFGYIITATYLPVIARAALPPSVWLDLFWPIYGVAAAAGSLLVTRIAGLGSPRALLVGCHLMQGAGVALATVWPSLPGFVLGSVLAGLPFTAINFLAMDDAHRLQPHRPAQFIGLLTAAFAIGQILGPPLVQLVMHHTTDMNTGFDISLRIAAGTLWIGAGLYLFLMRRYPG</sequence>
<dbReference type="InterPro" id="IPR020846">
    <property type="entry name" value="MFS_dom"/>
</dbReference>
<evidence type="ECO:0000313" key="7">
    <source>
        <dbReference type="Proteomes" id="UP000477911"/>
    </source>
</evidence>
<dbReference type="GO" id="GO:0022857">
    <property type="term" value="F:transmembrane transporter activity"/>
    <property type="evidence" value="ECO:0007669"/>
    <property type="project" value="InterPro"/>
</dbReference>
<feature type="transmembrane region" description="Helical" evidence="4">
    <location>
        <begin position="168"/>
        <end position="188"/>
    </location>
</feature>
<feature type="transmembrane region" description="Helical" evidence="4">
    <location>
        <begin position="373"/>
        <end position="392"/>
    </location>
</feature>
<dbReference type="Gene3D" id="1.20.1250.20">
    <property type="entry name" value="MFS general substrate transporter like domains"/>
    <property type="match status" value="2"/>
</dbReference>
<dbReference type="PROSITE" id="PS50850">
    <property type="entry name" value="MFS"/>
    <property type="match status" value="1"/>
</dbReference>
<dbReference type="InterPro" id="IPR036259">
    <property type="entry name" value="MFS_trans_sf"/>
</dbReference>
<dbReference type="EMBL" id="WUMU01000015">
    <property type="protein sequence ID" value="MXN18851.1"/>
    <property type="molecule type" value="Genomic_DNA"/>
</dbReference>
<evidence type="ECO:0000256" key="4">
    <source>
        <dbReference type="SAM" id="Phobius"/>
    </source>
</evidence>
<dbReference type="Pfam" id="PF06779">
    <property type="entry name" value="MFS_4"/>
    <property type="match status" value="1"/>
</dbReference>
<dbReference type="InterPro" id="IPR010645">
    <property type="entry name" value="MFS_4"/>
</dbReference>
<dbReference type="AlphaFoldDB" id="A0A6L7G4C5"/>
<evidence type="ECO:0000313" key="6">
    <source>
        <dbReference type="EMBL" id="MXN18851.1"/>
    </source>
</evidence>
<keyword evidence="2 4" id="KW-1133">Transmembrane helix</keyword>
<dbReference type="SUPFAM" id="SSF103473">
    <property type="entry name" value="MFS general substrate transporter"/>
    <property type="match status" value="1"/>
</dbReference>
<proteinExistence type="predicted"/>
<dbReference type="PANTHER" id="PTHR23537">
    <property type="match status" value="1"/>
</dbReference>
<feature type="transmembrane region" description="Helical" evidence="4">
    <location>
        <begin position="335"/>
        <end position="353"/>
    </location>
</feature>
<keyword evidence="1 4" id="KW-0812">Transmembrane</keyword>
<organism evidence="6 7">
    <name type="scientific">Pseudooceanicola albus</name>
    <dbReference type="NCBI Taxonomy" id="2692189"/>
    <lineage>
        <taxon>Bacteria</taxon>
        <taxon>Pseudomonadati</taxon>
        <taxon>Pseudomonadota</taxon>
        <taxon>Alphaproteobacteria</taxon>
        <taxon>Rhodobacterales</taxon>
        <taxon>Paracoccaceae</taxon>
        <taxon>Pseudooceanicola</taxon>
    </lineage>
</organism>
<dbReference type="PANTHER" id="PTHR23537:SF1">
    <property type="entry name" value="SUGAR TRANSPORTER"/>
    <property type="match status" value="1"/>
</dbReference>
<reference evidence="6 7" key="1">
    <citation type="submission" date="2019-12" db="EMBL/GenBank/DDBJ databases">
        <authorList>
            <person name="Li M."/>
        </authorList>
    </citation>
    <scope>NUCLEOTIDE SEQUENCE [LARGE SCALE GENOMIC DNA]</scope>
    <source>
        <strain evidence="6 7">GBMRC 2024</strain>
    </source>
</reference>
<name>A0A6L7G4C5_9RHOB</name>
<feature type="transmembrane region" description="Helical" evidence="4">
    <location>
        <begin position="209"/>
        <end position="233"/>
    </location>
</feature>
<protein>
    <submittedName>
        <fullName evidence="6">YbfB/YjiJ family MFS transporter</fullName>
    </submittedName>
</protein>
<feature type="transmembrane region" description="Helical" evidence="4">
    <location>
        <begin position="12"/>
        <end position="32"/>
    </location>
</feature>
<gene>
    <name evidence="6" type="ORF">GR170_13455</name>
</gene>
<feature type="transmembrane region" description="Helical" evidence="4">
    <location>
        <begin position="80"/>
        <end position="98"/>
    </location>
</feature>
<evidence type="ECO:0000256" key="3">
    <source>
        <dbReference type="ARBA" id="ARBA00023136"/>
    </source>
</evidence>
<dbReference type="RefSeq" id="WP_160894971.1">
    <property type="nucleotide sequence ID" value="NZ_WUMU01000015.1"/>
</dbReference>
<feature type="transmembrane region" description="Helical" evidence="4">
    <location>
        <begin position="137"/>
        <end position="162"/>
    </location>
</feature>
<dbReference type="GO" id="GO:0005886">
    <property type="term" value="C:plasma membrane"/>
    <property type="evidence" value="ECO:0007669"/>
    <property type="project" value="TreeGrafter"/>
</dbReference>
<dbReference type="PROSITE" id="PS51257">
    <property type="entry name" value="PROKAR_LIPOPROTEIN"/>
    <property type="match status" value="1"/>
</dbReference>
<keyword evidence="3 4" id="KW-0472">Membrane</keyword>